<evidence type="ECO:0000313" key="2">
    <source>
        <dbReference type="Proteomes" id="UP000015530"/>
    </source>
</evidence>
<evidence type="ECO:0000313" key="1">
    <source>
        <dbReference type="EMBL" id="EQB45473.1"/>
    </source>
</evidence>
<dbReference type="eggNOG" id="ENOG502QYWX">
    <property type="taxonomic scope" value="Eukaryota"/>
</dbReference>
<protein>
    <submittedName>
        <fullName evidence="1">C6 zinc finger protein</fullName>
    </submittedName>
</protein>
<dbReference type="EMBL" id="AMYD01003715">
    <property type="protein sequence ID" value="EQB45473.1"/>
    <property type="molecule type" value="Genomic_DNA"/>
</dbReference>
<reference evidence="2" key="1">
    <citation type="journal article" date="2013" name="Mol. Plant Microbe Interact.">
        <title>Global aspects of pacC regulation of pathogenicity genes in Colletotrichum gloeosporioides as revealed by transcriptome analysis.</title>
        <authorList>
            <person name="Alkan N."/>
            <person name="Meng X."/>
            <person name="Friedlander G."/>
            <person name="Reuveni E."/>
            <person name="Sukno S."/>
            <person name="Sherman A."/>
            <person name="Thon M."/>
            <person name="Fluhr R."/>
            <person name="Prusky D."/>
        </authorList>
    </citation>
    <scope>NUCLEOTIDE SEQUENCE [LARGE SCALE GENOMIC DNA]</scope>
    <source>
        <strain evidence="2">Cg-14</strain>
    </source>
</reference>
<sequence>MSIVTLTEDECMAMLGSSCNAAFRRFSTGVRQSLLRADFLKSHDITTLQALVLHMAAVTYTALGS</sequence>
<accession>T0JYI1</accession>
<dbReference type="STRING" id="1237896.T0JYI1"/>
<organism evidence="1 2">
    <name type="scientific">Colletotrichum gloeosporioides (strain Cg-14)</name>
    <name type="common">Anthracnose fungus</name>
    <name type="synonym">Glomerella cingulata</name>
    <dbReference type="NCBI Taxonomy" id="1237896"/>
    <lineage>
        <taxon>Eukaryota</taxon>
        <taxon>Fungi</taxon>
        <taxon>Dikarya</taxon>
        <taxon>Ascomycota</taxon>
        <taxon>Pezizomycotina</taxon>
        <taxon>Sordariomycetes</taxon>
        <taxon>Hypocreomycetidae</taxon>
        <taxon>Glomerellales</taxon>
        <taxon>Glomerellaceae</taxon>
        <taxon>Colletotrichum</taxon>
        <taxon>Colletotrichum gloeosporioides species complex</taxon>
    </lineage>
</organism>
<gene>
    <name evidence="1" type="ORF">CGLO_15654</name>
</gene>
<dbReference type="AlphaFoldDB" id="T0JYI1"/>
<name>T0JYI1_COLGC</name>
<comment type="caution">
    <text evidence="1">The sequence shown here is derived from an EMBL/GenBank/DDBJ whole genome shotgun (WGS) entry which is preliminary data.</text>
</comment>
<proteinExistence type="predicted"/>
<dbReference type="HOGENOM" id="CLU_2849562_0_0_1"/>
<dbReference type="Proteomes" id="UP000015530">
    <property type="component" value="Unassembled WGS sequence"/>
</dbReference>